<evidence type="ECO:0000313" key="2">
    <source>
        <dbReference type="EMBL" id="KKN59079.1"/>
    </source>
</evidence>
<protein>
    <recommendedName>
        <fullName evidence="3">Glycosyl transferase family 1 domain-containing protein</fullName>
    </recommendedName>
</protein>
<comment type="caution">
    <text evidence="2">The sequence shown here is derived from an EMBL/GenBank/DDBJ whole genome shotgun (WGS) entry which is preliminary data.</text>
</comment>
<evidence type="ECO:0000256" key="1">
    <source>
        <dbReference type="SAM" id="MobiDB-lite"/>
    </source>
</evidence>
<dbReference type="SUPFAM" id="SSF53756">
    <property type="entry name" value="UDP-Glycosyltransferase/glycogen phosphorylase"/>
    <property type="match status" value="1"/>
</dbReference>
<gene>
    <name evidence="2" type="ORF">LCGC14_0545590</name>
</gene>
<sequence length="375" mass="43451">MNIYYSVYDALFNIKKYRFGDKPNQSTGWGKFIENTFQYLQEYGYEMVENIEEADVELFLGQPPLKLHPSMTPNAIFTMYESSKLPQSWVNSLNNWDLIINPSEWGCKCFKDSGVSTRIDKIPLWVDPYFEYKEKDISNQWTYLSMGVQLTDRKNQLMIVNLFRNGKMPNDAKLIAKTTPVDHNNMDWHFVDSDNNVHLVQKDMTVEELRDLIYDAHVSVNPSGGEGFGWIPSESMLSGCCTILSDFSALTQLCSTKCNLPLRCKEIQSPYNKLYGTIGEPDEEHLLKLMLWTYEHREEALALGKASSEWINHDFSIDKFCSRLNATLTLLVNEKQKRILNVDETNYMKDSFAPSGKDSFQLPTEKIEHRMEKSR</sequence>
<reference evidence="2" key="1">
    <citation type="journal article" date="2015" name="Nature">
        <title>Complex archaea that bridge the gap between prokaryotes and eukaryotes.</title>
        <authorList>
            <person name="Spang A."/>
            <person name="Saw J.H."/>
            <person name="Jorgensen S.L."/>
            <person name="Zaremba-Niedzwiedzka K."/>
            <person name="Martijn J."/>
            <person name="Lind A.E."/>
            <person name="van Eijk R."/>
            <person name="Schleper C."/>
            <person name="Guy L."/>
            <person name="Ettema T.J."/>
        </authorList>
    </citation>
    <scope>NUCLEOTIDE SEQUENCE</scope>
</reference>
<feature type="region of interest" description="Disordered" evidence="1">
    <location>
        <begin position="354"/>
        <end position="375"/>
    </location>
</feature>
<feature type="compositionally biased region" description="Basic and acidic residues" evidence="1">
    <location>
        <begin position="365"/>
        <end position="375"/>
    </location>
</feature>
<organism evidence="2">
    <name type="scientific">marine sediment metagenome</name>
    <dbReference type="NCBI Taxonomy" id="412755"/>
    <lineage>
        <taxon>unclassified sequences</taxon>
        <taxon>metagenomes</taxon>
        <taxon>ecological metagenomes</taxon>
    </lineage>
</organism>
<dbReference type="PANTHER" id="PTHR46656">
    <property type="entry name" value="PUTATIVE-RELATED"/>
    <property type="match status" value="1"/>
</dbReference>
<dbReference type="PANTHER" id="PTHR46656:SF3">
    <property type="entry name" value="PUTATIVE-RELATED"/>
    <property type="match status" value="1"/>
</dbReference>
<accession>A0A0F9RW94</accession>
<proteinExistence type="predicted"/>
<dbReference type="AlphaFoldDB" id="A0A0F9RW94"/>
<dbReference type="EMBL" id="LAZR01000740">
    <property type="protein sequence ID" value="KKN59079.1"/>
    <property type="molecule type" value="Genomic_DNA"/>
</dbReference>
<dbReference type="Gene3D" id="3.40.50.2000">
    <property type="entry name" value="Glycogen Phosphorylase B"/>
    <property type="match status" value="1"/>
</dbReference>
<name>A0A0F9RW94_9ZZZZ</name>
<evidence type="ECO:0008006" key="3">
    <source>
        <dbReference type="Google" id="ProtNLM"/>
    </source>
</evidence>